<sequence length="37" mass="4245">MKKVFRVFFFGLFFFLGSAGVFVQAHDQPMGCYFSTS</sequence>
<evidence type="ECO:0000313" key="1">
    <source>
        <dbReference type="EMBL" id="EKO35879.1"/>
    </source>
</evidence>
<name>A0A0E2BKW0_9LEPT</name>
<comment type="caution">
    <text evidence="1">The sequence shown here is derived from an EMBL/GenBank/DDBJ whole genome shotgun (WGS) entry which is preliminary data.</text>
</comment>
<gene>
    <name evidence="1" type="ORF">LEP1GSC179_0242</name>
</gene>
<keyword evidence="2" id="KW-1185">Reference proteome</keyword>
<evidence type="ECO:0000313" key="2">
    <source>
        <dbReference type="Proteomes" id="UP000006329"/>
    </source>
</evidence>
<reference evidence="1" key="1">
    <citation type="submission" date="2012-10" db="EMBL/GenBank/DDBJ databases">
        <authorList>
            <person name="Harkins D.M."/>
            <person name="Durkin A.S."/>
            <person name="Brinkac L.M."/>
            <person name="Haft D.H."/>
            <person name="Selengut J.D."/>
            <person name="Sanka R."/>
            <person name="DePew J."/>
            <person name="Purushe J."/>
            <person name="Matthias M.A."/>
            <person name="Vinetz J.M."/>
            <person name="Sutton G.G."/>
            <person name="Nierman W.C."/>
            <person name="Fouts D.E."/>
        </authorList>
    </citation>
    <scope>NUCLEOTIDE SEQUENCE [LARGE SCALE GENOMIC DNA]</scope>
    <source>
        <strain evidence="1">MOR084</strain>
    </source>
</reference>
<dbReference type="EMBL" id="AHON02000001">
    <property type="protein sequence ID" value="EKO35879.1"/>
    <property type="molecule type" value="Genomic_DNA"/>
</dbReference>
<proteinExistence type="predicted"/>
<organism evidence="1 2">
    <name type="scientific">Leptospira santarosai str. MOR084</name>
    <dbReference type="NCBI Taxonomy" id="1049984"/>
    <lineage>
        <taxon>Bacteria</taxon>
        <taxon>Pseudomonadati</taxon>
        <taxon>Spirochaetota</taxon>
        <taxon>Spirochaetia</taxon>
        <taxon>Leptospirales</taxon>
        <taxon>Leptospiraceae</taxon>
        <taxon>Leptospira</taxon>
    </lineage>
</organism>
<protein>
    <submittedName>
        <fullName evidence="1">Uncharacterized protein</fullName>
    </submittedName>
</protein>
<dbReference type="Proteomes" id="UP000006329">
    <property type="component" value="Unassembled WGS sequence"/>
</dbReference>
<accession>A0A0E2BKW0</accession>
<dbReference type="AlphaFoldDB" id="A0A0E2BKW0"/>